<dbReference type="EMBL" id="JBJKFK010000572">
    <property type="protein sequence ID" value="KAL3316260.1"/>
    <property type="molecule type" value="Genomic_DNA"/>
</dbReference>
<evidence type="ECO:0000313" key="2">
    <source>
        <dbReference type="EMBL" id="KAL3316260.1"/>
    </source>
</evidence>
<feature type="chain" id="PRO_5044759942" evidence="1">
    <location>
        <begin position="17"/>
        <end position="218"/>
    </location>
</feature>
<sequence>MLLVNLLIWAALVSQGEQLCQNQPSILLHLNVSSVLLTQNEQLVMENFRRLGPCCTPVAWKSQFHVIEMRQGRNSSLHLAQIHINQTSSMQVIGSRVRYSGSCGDTLPNVDFCPNLTVECLTPPHLGRPRCVGESTGYRLREMIYIKRKFTREIWFQDILRPSDQDDGEYQLIVGQYANPRINCDLLIVEQSNFMPQANTLRIGFRRDFFENVPFIIC</sequence>
<keyword evidence="3" id="KW-1185">Reference proteome</keyword>
<feature type="signal peptide" evidence="1">
    <location>
        <begin position="1"/>
        <end position="16"/>
    </location>
</feature>
<name>A0ABD2Q9M4_9PLAT</name>
<comment type="caution">
    <text evidence="2">The sequence shown here is derived from an EMBL/GenBank/DDBJ whole genome shotgun (WGS) entry which is preliminary data.</text>
</comment>
<evidence type="ECO:0000313" key="3">
    <source>
        <dbReference type="Proteomes" id="UP001626550"/>
    </source>
</evidence>
<organism evidence="2 3">
    <name type="scientific">Cichlidogyrus casuarinus</name>
    <dbReference type="NCBI Taxonomy" id="1844966"/>
    <lineage>
        <taxon>Eukaryota</taxon>
        <taxon>Metazoa</taxon>
        <taxon>Spiralia</taxon>
        <taxon>Lophotrochozoa</taxon>
        <taxon>Platyhelminthes</taxon>
        <taxon>Monogenea</taxon>
        <taxon>Monopisthocotylea</taxon>
        <taxon>Dactylogyridea</taxon>
        <taxon>Ancyrocephalidae</taxon>
        <taxon>Cichlidogyrus</taxon>
    </lineage>
</organism>
<accession>A0ABD2Q9M4</accession>
<proteinExistence type="predicted"/>
<protein>
    <submittedName>
        <fullName evidence="2">Uncharacterized protein</fullName>
    </submittedName>
</protein>
<evidence type="ECO:0000256" key="1">
    <source>
        <dbReference type="SAM" id="SignalP"/>
    </source>
</evidence>
<dbReference type="Proteomes" id="UP001626550">
    <property type="component" value="Unassembled WGS sequence"/>
</dbReference>
<dbReference type="AlphaFoldDB" id="A0ABD2Q9M4"/>
<gene>
    <name evidence="2" type="ORF">Ciccas_005097</name>
</gene>
<keyword evidence="1" id="KW-0732">Signal</keyword>
<reference evidence="2 3" key="1">
    <citation type="submission" date="2024-11" db="EMBL/GenBank/DDBJ databases">
        <title>Adaptive evolution of stress response genes in parasites aligns with host niche diversity.</title>
        <authorList>
            <person name="Hahn C."/>
            <person name="Resl P."/>
        </authorList>
    </citation>
    <scope>NUCLEOTIDE SEQUENCE [LARGE SCALE GENOMIC DNA]</scope>
    <source>
        <strain evidence="2">EGGRZ-B1_66</strain>
        <tissue evidence="2">Body</tissue>
    </source>
</reference>